<feature type="domain" description="Protein kinase" evidence="9">
    <location>
        <begin position="13"/>
        <end position="279"/>
    </location>
</feature>
<dbReference type="CDD" id="cd14014">
    <property type="entry name" value="STKc_PknB_like"/>
    <property type="match status" value="1"/>
</dbReference>
<keyword evidence="4 7" id="KW-0547">Nucleotide-binding</keyword>
<dbReference type="PROSITE" id="PS00108">
    <property type="entry name" value="PROTEIN_KINASE_ST"/>
    <property type="match status" value="1"/>
</dbReference>
<dbReference type="KEGG" id="ome:OLMES_1615"/>
<evidence type="ECO:0000256" key="3">
    <source>
        <dbReference type="ARBA" id="ARBA00022679"/>
    </source>
</evidence>
<dbReference type="EMBL" id="CP021425">
    <property type="protein sequence ID" value="ARU55690.1"/>
    <property type="molecule type" value="Genomic_DNA"/>
</dbReference>
<feature type="region of interest" description="Disordered" evidence="8">
    <location>
        <begin position="340"/>
        <end position="363"/>
    </location>
</feature>
<dbReference type="EC" id="2.7.11.1" evidence="1"/>
<evidence type="ECO:0000256" key="6">
    <source>
        <dbReference type="ARBA" id="ARBA00022840"/>
    </source>
</evidence>
<dbReference type="Proteomes" id="UP000196027">
    <property type="component" value="Chromosome"/>
</dbReference>
<accession>A0A1Y0I628</accession>
<evidence type="ECO:0000313" key="10">
    <source>
        <dbReference type="EMBL" id="ARU55690.1"/>
    </source>
</evidence>
<dbReference type="AlphaFoldDB" id="A0A1Y0I628"/>
<dbReference type="InterPro" id="IPR017441">
    <property type="entry name" value="Protein_kinase_ATP_BS"/>
</dbReference>
<keyword evidence="3" id="KW-0808">Transferase</keyword>
<dbReference type="PROSITE" id="PS50011">
    <property type="entry name" value="PROTEIN_KINASE_DOM"/>
    <property type="match status" value="1"/>
</dbReference>
<dbReference type="Pfam" id="PF00069">
    <property type="entry name" value="Pkinase"/>
    <property type="match status" value="1"/>
</dbReference>
<dbReference type="InterPro" id="IPR011009">
    <property type="entry name" value="Kinase-like_dom_sf"/>
</dbReference>
<gene>
    <name evidence="10" type="ORF">OLMES_1615</name>
</gene>
<dbReference type="SUPFAM" id="SSF56112">
    <property type="entry name" value="Protein kinase-like (PK-like)"/>
    <property type="match status" value="1"/>
</dbReference>
<dbReference type="OrthoDB" id="9801841at2"/>
<dbReference type="InterPro" id="IPR000719">
    <property type="entry name" value="Prot_kinase_dom"/>
</dbReference>
<evidence type="ECO:0000259" key="9">
    <source>
        <dbReference type="PROSITE" id="PS50011"/>
    </source>
</evidence>
<keyword evidence="6 7" id="KW-0067">ATP-binding</keyword>
<evidence type="ECO:0000256" key="4">
    <source>
        <dbReference type="ARBA" id="ARBA00022741"/>
    </source>
</evidence>
<reference evidence="10 11" key="1">
    <citation type="submission" date="2017-05" db="EMBL/GenBank/DDBJ databases">
        <title>Genomic insights into alkan degradation activity of Oleiphilus messinensis.</title>
        <authorList>
            <person name="Kozyavkin S.A."/>
            <person name="Slesarev A.I."/>
            <person name="Golyshin P.N."/>
            <person name="Korzhenkov A."/>
            <person name="Golyshina O.N."/>
            <person name="Toshchakov S.V."/>
        </authorList>
    </citation>
    <scope>NUCLEOTIDE SEQUENCE [LARGE SCALE GENOMIC DNA]</scope>
    <source>
        <strain evidence="10 11">ME102</strain>
    </source>
</reference>
<dbReference type="GO" id="GO:0005524">
    <property type="term" value="F:ATP binding"/>
    <property type="evidence" value="ECO:0007669"/>
    <property type="project" value="UniProtKB-UniRule"/>
</dbReference>
<dbReference type="Gene3D" id="1.10.510.10">
    <property type="entry name" value="Transferase(Phosphotransferase) domain 1"/>
    <property type="match status" value="1"/>
</dbReference>
<organism evidence="10 11">
    <name type="scientific">Oleiphilus messinensis</name>
    <dbReference type="NCBI Taxonomy" id="141451"/>
    <lineage>
        <taxon>Bacteria</taxon>
        <taxon>Pseudomonadati</taxon>
        <taxon>Pseudomonadota</taxon>
        <taxon>Gammaproteobacteria</taxon>
        <taxon>Oceanospirillales</taxon>
        <taxon>Oleiphilaceae</taxon>
        <taxon>Oleiphilus</taxon>
    </lineage>
</organism>
<dbReference type="FunFam" id="1.10.510.10:FF:000021">
    <property type="entry name" value="Serine/threonine protein kinase"/>
    <property type="match status" value="1"/>
</dbReference>
<keyword evidence="2 10" id="KW-0723">Serine/threonine-protein kinase</keyword>
<evidence type="ECO:0000256" key="2">
    <source>
        <dbReference type="ARBA" id="ARBA00022527"/>
    </source>
</evidence>
<dbReference type="Gene3D" id="3.30.200.20">
    <property type="entry name" value="Phosphorylase Kinase, domain 1"/>
    <property type="match status" value="1"/>
</dbReference>
<sequence length="505" mass="56109">MEPQPNSMQFGKYQVLETIGYGSMGVVYKCLDPNFERVVAVKAVHGHLLDSQNTNEFLQRFKNELLATGRLSHPNIVMVFDADFEARPPYLVMEFVEGQELSRLIKQSKRFDFREIVQICTDILNGLSEIHHFGIIHRDLKPDNIFITRDGKAKIADFGIAKLEDSNLTQVGAIIGSPKYMSPEQCMGYELDPRSDLFSVGTILFELLTGESCFRGKSYTAIAQKIISDAPSNPSDINPEIPEIFDKLTRKALSKDPVNRFQTPDEFIAALELAEQKLLKKTSKVKGPITSDGDAHPPPTWPPLFKWILICAPIALVTAFTIIWQSYFQNESIALPSGEPAGVTPEIAGPENLPRPVDPDSSNVSQKIREEESVSGISTRGAVLNPIVDGRDNRQHTQQLDLSNQQKIDRLIKVAGAHMSVGRLISPSGSNALEAYKIVLSMDPYNEKALAGIEDVKDFIVREVEVYIAENSLNKAEDTLLAAKAVFPADPAWSRFEVELANTQQ</sequence>
<dbReference type="PROSITE" id="PS00107">
    <property type="entry name" value="PROTEIN_KINASE_ATP"/>
    <property type="match status" value="1"/>
</dbReference>
<dbReference type="PANTHER" id="PTHR43289:SF6">
    <property type="entry name" value="SERINE_THREONINE-PROTEIN KINASE NEKL-3"/>
    <property type="match status" value="1"/>
</dbReference>
<protein>
    <recommendedName>
        <fullName evidence="1">non-specific serine/threonine protein kinase</fullName>
        <ecNumber evidence="1">2.7.11.1</ecNumber>
    </recommendedName>
</protein>
<evidence type="ECO:0000256" key="8">
    <source>
        <dbReference type="SAM" id="MobiDB-lite"/>
    </source>
</evidence>
<evidence type="ECO:0000256" key="1">
    <source>
        <dbReference type="ARBA" id="ARBA00012513"/>
    </source>
</evidence>
<dbReference type="PANTHER" id="PTHR43289">
    <property type="entry name" value="MITOGEN-ACTIVATED PROTEIN KINASE KINASE KINASE 20-RELATED"/>
    <property type="match status" value="1"/>
</dbReference>
<dbReference type="InterPro" id="IPR008271">
    <property type="entry name" value="Ser/Thr_kinase_AS"/>
</dbReference>
<feature type="binding site" evidence="7">
    <location>
        <position position="42"/>
    </location>
    <ligand>
        <name>ATP</name>
        <dbReference type="ChEBI" id="CHEBI:30616"/>
    </ligand>
</feature>
<proteinExistence type="predicted"/>
<name>A0A1Y0I628_9GAMM</name>
<keyword evidence="11" id="KW-1185">Reference proteome</keyword>
<evidence type="ECO:0000256" key="5">
    <source>
        <dbReference type="ARBA" id="ARBA00022777"/>
    </source>
</evidence>
<keyword evidence="5 10" id="KW-0418">Kinase</keyword>
<dbReference type="GO" id="GO:0004674">
    <property type="term" value="F:protein serine/threonine kinase activity"/>
    <property type="evidence" value="ECO:0007669"/>
    <property type="project" value="UniProtKB-KW"/>
</dbReference>
<dbReference type="SMART" id="SM00220">
    <property type="entry name" value="S_TKc"/>
    <property type="match status" value="1"/>
</dbReference>
<dbReference type="RefSeq" id="WP_087460765.1">
    <property type="nucleotide sequence ID" value="NZ_CP021425.1"/>
</dbReference>
<evidence type="ECO:0000313" key="11">
    <source>
        <dbReference type="Proteomes" id="UP000196027"/>
    </source>
</evidence>
<evidence type="ECO:0000256" key="7">
    <source>
        <dbReference type="PROSITE-ProRule" id="PRU10141"/>
    </source>
</evidence>